<dbReference type="Gene3D" id="3.20.20.70">
    <property type="entry name" value="Aldolase class I"/>
    <property type="match status" value="1"/>
</dbReference>
<accession>A0AAN6Z1D0</accession>
<dbReference type="EMBL" id="MU853232">
    <property type="protein sequence ID" value="KAK4121955.1"/>
    <property type="molecule type" value="Genomic_DNA"/>
</dbReference>
<evidence type="ECO:0000256" key="2">
    <source>
        <dbReference type="RuleBase" id="RU000501"/>
    </source>
</evidence>
<comment type="caution">
    <text evidence="3">The sequence shown here is derived from an EMBL/GenBank/DDBJ whole genome shotgun (WGS) entry which is preliminary data.</text>
</comment>
<dbReference type="Proteomes" id="UP001302602">
    <property type="component" value="Unassembled WGS sequence"/>
</dbReference>
<keyword evidence="2" id="KW-0570">Pentose shunt</keyword>
<comment type="catalytic activity">
    <reaction evidence="2">
        <text>D-sedoheptulose 7-phosphate + D-glyceraldehyde 3-phosphate = D-erythrose 4-phosphate + beta-D-fructose 6-phosphate</text>
        <dbReference type="Rhea" id="RHEA:17053"/>
        <dbReference type="ChEBI" id="CHEBI:16897"/>
        <dbReference type="ChEBI" id="CHEBI:57483"/>
        <dbReference type="ChEBI" id="CHEBI:57634"/>
        <dbReference type="ChEBI" id="CHEBI:59776"/>
        <dbReference type="EC" id="2.2.1.2"/>
    </reaction>
</comment>
<dbReference type="PANTHER" id="PTHR10683:SF34">
    <property type="entry name" value="TRANSALDOLASE"/>
    <property type="match status" value="1"/>
</dbReference>
<organism evidence="3 4">
    <name type="scientific">Parathielavia appendiculata</name>
    <dbReference type="NCBI Taxonomy" id="2587402"/>
    <lineage>
        <taxon>Eukaryota</taxon>
        <taxon>Fungi</taxon>
        <taxon>Dikarya</taxon>
        <taxon>Ascomycota</taxon>
        <taxon>Pezizomycotina</taxon>
        <taxon>Sordariomycetes</taxon>
        <taxon>Sordariomycetidae</taxon>
        <taxon>Sordariales</taxon>
        <taxon>Chaetomiaceae</taxon>
        <taxon>Parathielavia</taxon>
    </lineage>
</organism>
<dbReference type="GO" id="GO:0004801">
    <property type="term" value="F:transaldolase activity"/>
    <property type="evidence" value="ECO:0007669"/>
    <property type="project" value="UniProtKB-EC"/>
</dbReference>
<name>A0AAN6Z1D0_9PEZI</name>
<dbReference type="GO" id="GO:0005975">
    <property type="term" value="P:carbohydrate metabolic process"/>
    <property type="evidence" value="ECO:0007669"/>
    <property type="project" value="InterPro"/>
</dbReference>
<dbReference type="SUPFAM" id="SSF51569">
    <property type="entry name" value="Aldolase"/>
    <property type="match status" value="1"/>
</dbReference>
<dbReference type="EC" id="2.2.1.2" evidence="2"/>
<dbReference type="GO" id="GO:0009052">
    <property type="term" value="P:pentose-phosphate shunt, non-oxidative branch"/>
    <property type="evidence" value="ECO:0007669"/>
    <property type="project" value="TreeGrafter"/>
</dbReference>
<sequence>MATLLDQLRTLSAVDCDTLDAEAAAKLGPFTDCTSNQAIAFAELSRLDSDGKPRYRQLIAESIQVAHWLFGKQTDATLEELAVELMMVGLSIRLAPHTTGYLHVQTNPKSAYSAQKTVTNAERIISHFKQLAPDFATSRICIKIPSTWEGIQACRELEKKDISTLATALFSLEQTALAADAGCRCIAPYVNELRVHFDPRYTDANPSLALCGAAQHYLNSRPGSKTHVVAASLTSVEQVMQLAGIQHITISPSLLAELAATPAATWPRAAEIGQALKVAAATAASAGGSHSVATHLLGAERRRMLEAVVKDEGLWRMAFTRADGGAGEVKLVQAINIFADVQDQLEEIVRRADVTVPAGGGTGGV</sequence>
<protein>
    <recommendedName>
        <fullName evidence="2">Transaldolase</fullName>
        <ecNumber evidence="2">2.2.1.2</ecNumber>
    </recommendedName>
</protein>
<dbReference type="Pfam" id="PF00923">
    <property type="entry name" value="TAL_FSA"/>
    <property type="match status" value="1"/>
</dbReference>
<dbReference type="AlphaFoldDB" id="A0AAN6Z1D0"/>
<evidence type="ECO:0000256" key="1">
    <source>
        <dbReference type="ARBA" id="ARBA00023270"/>
    </source>
</evidence>
<dbReference type="PROSITE" id="PS00958">
    <property type="entry name" value="TRANSALDOLASE_2"/>
    <property type="match status" value="1"/>
</dbReference>
<dbReference type="GeneID" id="87822496"/>
<dbReference type="PANTHER" id="PTHR10683">
    <property type="entry name" value="TRANSALDOLASE"/>
    <property type="match status" value="1"/>
</dbReference>
<comment type="pathway">
    <text evidence="2">Carbohydrate degradation; pentose phosphate pathway; D-glyceraldehyde 3-phosphate and beta-D-fructose 6-phosphate from D-ribose 5-phosphate and D-xylulose 5-phosphate (non-oxidative stage): step 2/3.</text>
</comment>
<keyword evidence="4" id="KW-1185">Reference proteome</keyword>
<evidence type="ECO:0000313" key="4">
    <source>
        <dbReference type="Proteomes" id="UP001302602"/>
    </source>
</evidence>
<reference evidence="3" key="1">
    <citation type="journal article" date="2023" name="Mol. Phylogenet. Evol.">
        <title>Genome-scale phylogeny and comparative genomics of the fungal order Sordariales.</title>
        <authorList>
            <person name="Hensen N."/>
            <person name="Bonometti L."/>
            <person name="Westerberg I."/>
            <person name="Brannstrom I.O."/>
            <person name="Guillou S."/>
            <person name="Cros-Aarteil S."/>
            <person name="Calhoun S."/>
            <person name="Haridas S."/>
            <person name="Kuo A."/>
            <person name="Mondo S."/>
            <person name="Pangilinan J."/>
            <person name="Riley R."/>
            <person name="LaButti K."/>
            <person name="Andreopoulos B."/>
            <person name="Lipzen A."/>
            <person name="Chen C."/>
            <person name="Yan M."/>
            <person name="Daum C."/>
            <person name="Ng V."/>
            <person name="Clum A."/>
            <person name="Steindorff A."/>
            <person name="Ohm R.A."/>
            <person name="Martin F."/>
            <person name="Silar P."/>
            <person name="Natvig D.O."/>
            <person name="Lalanne C."/>
            <person name="Gautier V."/>
            <person name="Ament-Velasquez S.L."/>
            <person name="Kruys A."/>
            <person name="Hutchinson M.I."/>
            <person name="Powell A.J."/>
            <person name="Barry K."/>
            <person name="Miller A.N."/>
            <person name="Grigoriev I.V."/>
            <person name="Debuchy R."/>
            <person name="Gladieux P."/>
            <person name="Hiltunen Thoren M."/>
            <person name="Johannesson H."/>
        </authorList>
    </citation>
    <scope>NUCLEOTIDE SEQUENCE</scope>
    <source>
        <strain evidence="3">CBS 731.68</strain>
    </source>
</reference>
<dbReference type="InterPro" id="IPR018225">
    <property type="entry name" value="Transaldolase_AS"/>
</dbReference>
<evidence type="ECO:0000313" key="3">
    <source>
        <dbReference type="EMBL" id="KAK4121955.1"/>
    </source>
</evidence>
<keyword evidence="2" id="KW-0808">Transferase</keyword>
<dbReference type="InterPro" id="IPR013785">
    <property type="entry name" value="Aldolase_TIM"/>
</dbReference>
<keyword evidence="1" id="KW-0704">Schiff base</keyword>
<proteinExistence type="predicted"/>
<dbReference type="InterPro" id="IPR001585">
    <property type="entry name" value="TAL/FSA"/>
</dbReference>
<reference evidence="3" key="2">
    <citation type="submission" date="2023-05" db="EMBL/GenBank/DDBJ databases">
        <authorList>
            <consortium name="Lawrence Berkeley National Laboratory"/>
            <person name="Steindorff A."/>
            <person name="Hensen N."/>
            <person name="Bonometti L."/>
            <person name="Westerberg I."/>
            <person name="Brannstrom I.O."/>
            <person name="Guillou S."/>
            <person name="Cros-Aarteil S."/>
            <person name="Calhoun S."/>
            <person name="Haridas S."/>
            <person name="Kuo A."/>
            <person name="Mondo S."/>
            <person name="Pangilinan J."/>
            <person name="Riley R."/>
            <person name="Labutti K."/>
            <person name="Andreopoulos B."/>
            <person name="Lipzen A."/>
            <person name="Chen C."/>
            <person name="Yanf M."/>
            <person name="Daum C."/>
            <person name="Ng V."/>
            <person name="Clum A."/>
            <person name="Ohm R."/>
            <person name="Martin F."/>
            <person name="Silar P."/>
            <person name="Natvig D."/>
            <person name="Lalanne C."/>
            <person name="Gautier V."/>
            <person name="Ament-Velasquez S.L."/>
            <person name="Kruys A."/>
            <person name="Hutchinson M.I."/>
            <person name="Powell A.J."/>
            <person name="Barry K."/>
            <person name="Miller A.N."/>
            <person name="Grigoriev I.V."/>
            <person name="Debuchy R."/>
            <person name="Gladieux P."/>
            <person name="Thoren M.H."/>
            <person name="Johannesson H."/>
        </authorList>
    </citation>
    <scope>NUCLEOTIDE SEQUENCE</scope>
    <source>
        <strain evidence="3">CBS 731.68</strain>
    </source>
</reference>
<dbReference type="RefSeq" id="XP_062645726.1">
    <property type="nucleotide sequence ID" value="XM_062785730.1"/>
</dbReference>
<comment type="function">
    <text evidence="2">Catalyzes the rate-limiting step of the non-oxidative phase in the pentose phosphate pathway. Catalyzes the reversible conversion of sedheptulose-7-phosphate and D-glyceraldehyde 3-phosphate into erythrose-4-phosphate and beta-D-fructose 6-phosphate.</text>
</comment>
<gene>
    <name evidence="3" type="ORF">N657DRAFT_102048</name>
</gene>